<keyword evidence="2" id="KW-1133">Transmembrane helix</keyword>
<dbReference type="InterPro" id="IPR049052">
    <property type="entry name" value="nSTAND1"/>
</dbReference>
<accession>A0A450TC00</accession>
<name>A0A450TC00_9GAMM</name>
<evidence type="ECO:0000256" key="1">
    <source>
        <dbReference type="SAM" id="MobiDB-lite"/>
    </source>
</evidence>
<reference evidence="4" key="1">
    <citation type="submission" date="2019-02" db="EMBL/GenBank/DDBJ databases">
        <authorList>
            <person name="Gruber-Vodicka R. H."/>
            <person name="Seah K. B. B."/>
        </authorList>
    </citation>
    <scope>NUCLEOTIDE SEQUENCE</scope>
    <source>
        <strain evidence="4">BECK_BZ106</strain>
    </source>
</reference>
<dbReference type="Gene3D" id="3.40.50.300">
    <property type="entry name" value="P-loop containing nucleotide triphosphate hydrolases"/>
    <property type="match status" value="1"/>
</dbReference>
<protein>
    <recommendedName>
        <fullName evidence="3">Novel STAND NTPase 1 domain-containing protein</fullName>
    </recommendedName>
</protein>
<keyword evidence="2" id="KW-0472">Membrane</keyword>
<evidence type="ECO:0000256" key="2">
    <source>
        <dbReference type="SAM" id="Phobius"/>
    </source>
</evidence>
<feature type="transmembrane region" description="Helical" evidence="2">
    <location>
        <begin position="521"/>
        <end position="539"/>
    </location>
</feature>
<dbReference type="Pfam" id="PF20703">
    <property type="entry name" value="nSTAND1"/>
    <property type="match status" value="1"/>
</dbReference>
<keyword evidence="2" id="KW-0812">Transmembrane</keyword>
<evidence type="ECO:0000259" key="3">
    <source>
        <dbReference type="Pfam" id="PF20703"/>
    </source>
</evidence>
<feature type="domain" description="Novel STAND NTPase 1" evidence="3">
    <location>
        <begin position="14"/>
        <end position="448"/>
    </location>
</feature>
<proteinExistence type="predicted"/>
<sequence length="647" mass="69810">MTPGTNTAPAITAPYPGLRPFERHENILFFGREEQVDQLLDKLGESHFLAVLGLSGSGKSSLVRAGLLPALEGGALVGAGARWQVAELRPGDGPIARLARALRADTPWGQAGLDDPDALEEKLRRGSQALNWLLGVRPLGSPSTSSANPNSASPPSPASAPGQRLLILVDQFEELFRFHNQSEAAAFVALLLAAAGHPDVYICITMRSEFLGACGDYQDLAEAINTGLFLTPALAPEQLLDAIEFPIRLPGFAKEGQQAEVEQDLARALLADAQGITDPLPLLQHALLRLWNAHEKDGGDGVLTLARYRELGGLQQALNDHLDAAFDELDPEHRRIAEVMFRALTEHGGGLGNDLDDGGRDTRRPARVGDIALLAGVGTEAVATAARPFRQEGRSFLMPPVGQGIDADTTLDITHEALIRQWDRLKGWTADEGEQADLYRRLADAARRRAHGQGSLWIDPELQIALDWREKNNPGPAWAARYGGGFDQTMGFLDKSLAARATRQAEEEARGKREIKRARRVALGAVLGLLVAVGLALWANNERGRALEAEQQAETSEEARTRALFDSALTHAALLARVEDPMEGPPGAGQDRDPGCRYPPRAPPCPQSPGRLPGPPGRHGGQDLRRGRGDAYRLGPVPRWPHPGGRR</sequence>
<gene>
    <name evidence="4" type="ORF">BECKFW1821B_GA0114236_10933</name>
</gene>
<feature type="compositionally biased region" description="Pro residues" evidence="1">
    <location>
        <begin position="600"/>
        <end position="616"/>
    </location>
</feature>
<feature type="region of interest" description="Disordered" evidence="1">
    <location>
        <begin position="579"/>
        <end position="647"/>
    </location>
</feature>
<dbReference type="EMBL" id="CAADFD010000093">
    <property type="protein sequence ID" value="VFJ64317.1"/>
    <property type="molecule type" value="Genomic_DNA"/>
</dbReference>
<evidence type="ECO:0000313" key="4">
    <source>
        <dbReference type="EMBL" id="VFJ64317.1"/>
    </source>
</evidence>
<dbReference type="SUPFAM" id="SSF52540">
    <property type="entry name" value="P-loop containing nucleoside triphosphate hydrolases"/>
    <property type="match status" value="1"/>
</dbReference>
<feature type="compositionally biased region" description="Low complexity" evidence="1">
    <location>
        <begin position="141"/>
        <end position="151"/>
    </location>
</feature>
<feature type="compositionally biased region" description="Basic and acidic residues" evidence="1">
    <location>
        <begin position="620"/>
        <end position="631"/>
    </location>
</feature>
<organism evidence="4">
    <name type="scientific">Candidatus Kentrum sp. FW</name>
    <dbReference type="NCBI Taxonomy" id="2126338"/>
    <lineage>
        <taxon>Bacteria</taxon>
        <taxon>Pseudomonadati</taxon>
        <taxon>Pseudomonadota</taxon>
        <taxon>Gammaproteobacteria</taxon>
        <taxon>Candidatus Kentrum</taxon>
    </lineage>
</organism>
<dbReference type="InterPro" id="IPR027417">
    <property type="entry name" value="P-loop_NTPase"/>
</dbReference>
<feature type="region of interest" description="Disordered" evidence="1">
    <location>
        <begin position="141"/>
        <end position="160"/>
    </location>
</feature>
<dbReference type="AlphaFoldDB" id="A0A450TC00"/>